<name>A0A438N0G6_EXOME</name>
<proteinExistence type="predicted"/>
<dbReference type="AlphaFoldDB" id="A0A438N0G6"/>
<organism evidence="1 2">
    <name type="scientific">Exophiala mesophila</name>
    <name type="common">Black yeast-like fungus</name>
    <dbReference type="NCBI Taxonomy" id="212818"/>
    <lineage>
        <taxon>Eukaryota</taxon>
        <taxon>Fungi</taxon>
        <taxon>Dikarya</taxon>
        <taxon>Ascomycota</taxon>
        <taxon>Pezizomycotina</taxon>
        <taxon>Eurotiomycetes</taxon>
        <taxon>Chaetothyriomycetidae</taxon>
        <taxon>Chaetothyriales</taxon>
        <taxon>Herpotrichiellaceae</taxon>
        <taxon>Exophiala</taxon>
    </lineage>
</organism>
<dbReference type="EMBL" id="NAJM01000032">
    <property type="protein sequence ID" value="RVX69133.1"/>
    <property type="molecule type" value="Genomic_DNA"/>
</dbReference>
<evidence type="ECO:0000313" key="2">
    <source>
        <dbReference type="Proteomes" id="UP000288859"/>
    </source>
</evidence>
<protein>
    <submittedName>
        <fullName evidence="1">Uncharacterized protein</fullName>
    </submittedName>
</protein>
<evidence type="ECO:0000313" key="1">
    <source>
        <dbReference type="EMBL" id="RVX69133.1"/>
    </source>
</evidence>
<accession>A0A438N0G6</accession>
<comment type="caution">
    <text evidence="1">The sequence shown here is derived from an EMBL/GenBank/DDBJ whole genome shotgun (WGS) entry which is preliminary data.</text>
</comment>
<gene>
    <name evidence="1" type="ORF">B0A52_06846</name>
</gene>
<dbReference type="Proteomes" id="UP000288859">
    <property type="component" value="Unassembled WGS sequence"/>
</dbReference>
<reference evidence="1 2" key="1">
    <citation type="submission" date="2017-03" db="EMBL/GenBank/DDBJ databases">
        <title>Genomes of endolithic fungi from Antarctica.</title>
        <authorList>
            <person name="Coleine C."/>
            <person name="Masonjones S."/>
            <person name="Stajich J.E."/>
        </authorList>
    </citation>
    <scope>NUCLEOTIDE SEQUENCE [LARGE SCALE GENOMIC DNA]</scope>
    <source>
        <strain evidence="1 2">CCFEE 6314</strain>
    </source>
</reference>
<sequence length="117" mass="13699">MTDYADDDPVLDLWTRSLRRLAFSAYISTAFRAVRRSYGKFQQRCFGYTATRLTALHLIFFNEPGFLVPSAFVPTYRRRRDESGLTFYFHMLLSHLGVKVLDLHLLFKDDRFCSTGD</sequence>